<evidence type="ECO:0000256" key="2">
    <source>
        <dbReference type="ARBA" id="ARBA00004496"/>
    </source>
</evidence>
<dbReference type="GO" id="GO:0035088">
    <property type="term" value="P:establishment or maintenance of apical/basal cell polarity"/>
    <property type="evidence" value="ECO:0007669"/>
    <property type="project" value="TreeGrafter"/>
</dbReference>
<gene>
    <name evidence="7" type="ORF">HPG69_006568</name>
</gene>
<sequence length="172" mass="19087">WAGPRANRESGTAGPARSWAAALAWRATQVLLRPEGRMDACSVPGRVAEVTAAATTGSHLAMELRDPLVFYLEAWLAHPIFGPDQAVIPEMVWMSHALLMVDIVNPGNLVEITIFGQPHVQNWVERVPLSLTCWHREHRAQDSPASCCISIVRSIVRTVLLLLLKFKRSKYS</sequence>
<keyword evidence="4" id="KW-0963">Cytoplasm</keyword>
<accession>A0A7J7F5T6</accession>
<dbReference type="EMBL" id="JACDTQ010001259">
    <property type="protein sequence ID" value="KAF5923399.1"/>
    <property type="molecule type" value="Genomic_DNA"/>
</dbReference>
<keyword evidence="8" id="KW-1185">Reference proteome</keyword>
<feature type="non-terminal residue" evidence="7">
    <location>
        <position position="172"/>
    </location>
</feature>
<dbReference type="AlphaFoldDB" id="A0A7J7F5T6"/>
<dbReference type="InterPro" id="IPR051778">
    <property type="entry name" value="KHDC1"/>
</dbReference>
<reference evidence="7 8" key="1">
    <citation type="journal article" date="2020" name="Mol. Biol. Evol.">
        <title>Interspecific Gene Flow and the Evolution of Specialization in Black and White Rhinoceros.</title>
        <authorList>
            <person name="Moodley Y."/>
            <person name="Westbury M.V."/>
            <person name="Russo I.M."/>
            <person name="Gopalakrishnan S."/>
            <person name="Rakotoarivelo A."/>
            <person name="Olsen R.A."/>
            <person name="Prost S."/>
            <person name="Tunstall T."/>
            <person name="Ryder O.A."/>
            <person name="Dalen L."/>
            <person name="Bruford M.W."/>
        </authorList>
    </citation>
    <scope>NUCLEOTIDE SEQUENCE [LARGE SCALE GENOMIC DNA]</scope>
    <source>
        <strain evidence="7">SBR-YM</strain>
        <tissue evidence="7">Skin</tissue>
    </source>
</reference>
<evidence type="ECO:0000256" key="3">
    <source>
        <dbReference type="ARBA" id="ARBA00009081"/>
    </source>
</evidence>
<protein>
    <recommendedName>
        <fullName evidence="6">KH-like RNA-binding domain-containing protein</fullName>
    </recommendedName>
</protein>
<dbReference type="InterPro" id="IPR036612">
    <property type="entry name" value="KH_dom_type_1_sf"/>
</dbReference>
<dbReference type="InterPro" id="IPR031952">
    <property type="entry name" value="MOEP19_KH-like"/>
</dbReference>
<dbReference type="GO" id="GO:0032991">
    <property type="term" value="C:protein-containing complex"/>
    <property type="evidence" value="ECO:0007669"/>
    <property type="project" value="TreeGrafter"/>
</dbReference>
<name>A0A7J7F5T6_DICBM</name>
<dbReference type="CDD" id="cd12795">
    <property type="entry name" value="FILIA_N_like"/>
    <property type="match status" value="1"/>
</dbReference>
<dbReference type="GO" id="GO:0005737">
    <property type="term" value="C:cytoplasm"/>
    <property type="evidence" value="ECO:0007669"/>
    <property type="project" value="UniProtKB-SubCell"/>
</dbReference>
<dbReference type="Gene3D" id="3.30.1370.10">
    <property type="entry name" value="K Homology domain, type 1"/>
    <property type="match status" value="1"/>
</dbReference>
<dbReference type="PANTHER" id="PTHR19447:SF14">
    <property type="entry name" value="OOCYTE-EXPRESSED PROTEIN HOMOLOG"/>
    <property type="match status" value="1"/>
</dbReference>
<evidence type="ECO:0000313" key="8">
    <source>
        <dbReference type="Proteomes" id="UP000551758"/>
    </source>
</evidence>
<comment type="similarity">
    <text evidence="3">Belongs to the KHDC1 family.</text>
</comment>
<evidence type="ECO:0000256" key="1">
    <source>
        <dbReference type="ARBA" id="ARBA00004123"/>
    </source>
</evidence>
<evidence type="ECO:0000259" key="6">
    <source>
        <dbReference type="Pfam" id="PF16005"/>
    </source>
</evidence>
<evidence type="ECO:0000256" key="4">
    <source>
        <dbReference type="ARBA" id="ARBA00022490"/>
    </source>
</evidence>
<dbReference type="PANTHER" id="PTHR19447">
    <property type="entry name" value="OOCYTE-EXPRESSED PROTEIN HOMOLOG-RELATED"/>
    <property type="match status" value="1"/>
</dbReference>
<comment type="subcellular location">
    <subcellularLocation>
        <location evidence="2">Cytoplasm</location>
    </subcellularLocation>
    <subcellularLocation>
        <location evidence="1">Nucleus</location>
    </subcellularLocation>
</comment>
<evidence type="ECO:0000313" key="7">
    <source>
        <dbReference type="EMBL" id="KAF5923399.1"/>
    </source>
</evidence>
<organism evidence="7 8">
    <name type="scientific">Diceros bicornis minor</name>
    <name type="common">South-central black rhinoceros</name>
    <dbReference type="NCBI Taxonomy" id="77932"/>
    <lineage>
        <taxon>Eukaryota</taxon>
        <taxon>Metazoa</taxon>
        <taxon>Chordata</taxon>
        <taxon>Craniata</taxon>
        <taxon>Vertebrata</taxon>
        <taxon>Euteleostomi</taxon>
        <taxon>Mammalia</taxon>
        <taxon>Eutheria</taxon>
        <taxon>Laurasiatheria</taxon>
        <taxon>Perissodactyla</taxon>
        <taxon>Rhinocerotidae</taxon>
        <taxon>Diceros</taxon>
    </lineage>
</organism>
<proteinExistence type="inferred from homology"/>
<keyword evidence="5" id="KW-0539">Nucleus</keyword>
<comment type="caution">
    <text evidence="7">The sequence shown here is derived from an EMBL/GenBank/DDBJ whole genome shotgun (WGS) entry which is preliminary data.</text>
</comment>
<evidence type="ECO:0000256" key="5">
    <source>
        <dbReference type="ARBA" id="ARBA00023242"/>
    </source>
</evidence>
<dbReference type="GO" id="GO:0005634">
    <property type="term" value="C:nucleus"/>
    <property type="evidence" value="ECO:0007669"/>
    <property type="project" value="UniProtKB-SubCell"/>
</dbReference>
<dbReference type="GO" id="GO:0003723">
    <property type="term" value="F:RNA binding"/>
    <property type="evidence" value="ECO:0007669"/>
    <property type="project" value="InterPro"/>
</dbReference>
<dbReference type="Pfam" id="PF16005">
    <property type="entry name" value="MOEP19"/>
    <property type="match status" value="1"/>
</dbReference>
<dbReference type="Proteomes" id="UP000551758">
    <property type="component" value="Unassembled WGS sequence"/>
</dbReference>
<feature type="domain" description="KH-like RNA-binding" evidence="6">
    <location>
        <begin position="62"/>
        <end position="139"/>
    </location>
</feature>
<dbReference type="GO" id="GO:0009880">
    <property type="term" value="P:embryonic pattern specification"/>
    <property type="evidence" value="ECO:0007669"/>
    <property type="project" value="TreeGrafter"/>
</dbReference>